<dbReference type="EMBL" id="CP002338">
    <property type="protein sequence ID" value="ADQ59069.1"/>
    <property type="molecule type" value="Genomic_DNA"/>
</dbReference>
<dbReference type="PATRIC" id="fig|695560.3.peg.1104"/>
<accession>E4SIS0</accession>
<evidence type="ECO:0000313" key="1">
    <source>
        <dbReference type="EMBL" id="ADQ59069.1"/>
    </source>
</evidence>
<gene>
    <name evidence="1" type="ordered locus">LA2_05550</name>
</gene>
<evidence type="ECO:0000313" key="2">
    <source>
        <dbReference type="Proteomes" id="UP000007033"/>
    </source>
</evidence>
<dbReference type="KEGG" id="lam:LA2_05550"/>
<protein>
    <submittedName>
        <fullName evidence="1">Uncharacterized protein</fullName>
    </submittedName>
</protein>
<reference evidence="1 2" key="1">
    <citation type="journal article" date="2011" name="J. Bacteriol.">
        <title>Genome sequence of Lactobacillus amylovorus GRL1112.</title>
        <authorList>
            <person name="Kant R."/>
            <person name="Paulin L."/>
            <person name="Alatalo E."/>
            <person name="de Vos W.M."/>
            <person name="Palva A."/>
        </authorList>
    </citation>
    <scope>NUCLEOTIDE SEQUENCE [LARGE SCALE GENOMIC DNA]</scope>
    <source>
        <strain evidence="1 2">GRL 1112</strain>
    </source>
</reference>
<proteinExistence type="predicted"/>
<dbReference type="HOGENOM" id="CLU_2633509_0_0_9"/>
<dbReference type="AlphaFoldDB" id="E4SIS0"/>
<dbReference type="Proteomes" id="UP000007033">
    <property type="component" value="Chromosome"/>
</dbReference>
<name>E4SIS0_LACAR</name>
<sequence>MKKLIYKLVNKIYQRVAPEEVLHPKYPIIKSFHNQSNEDLIIQSLTDMVYLNDLEDIKSIKLTYTFENGDRQREMEFSK</sequence>
<dbReference type="RefSeq" id="WP_013437864.1">
    <property type="nucleotide sequence ID" value="NC_014724.1"/>
</dbReference>
<organism evidence="1 2">
    <name type="scientific">Lactobacillus amylovorus (strain GRL 1112)</name>
    <dbReference type="NCBI Taxonomy" id="695560"/>
    <lineage>
        <taxon>Bacteria</taxon>
        <taxon>Bacillati</taxon>
        <taxon>Bacillota</taxon>
        <taxon>Bacilli</taxon>
        <taxon>Lactobacillales</taxon>
        <taxon>Lactobacillaceae</taxon>
        <taxon>Lactobacillus</taxon>
    </lineage>
</organism>